<sequence length="362" mass="40907">MNCRVEIFKKSGYSSHSTKDEDSVKLKNSLTSVRINKSRSTLTSEANISVQFQGLPLAEYQGGNEGIVDNFALIKVYVDEQVEFTGVIKSYNYDEESKIMELNCHDMSYRLLNATDEVIEFTNTTAVGVIQSLVTKVDLTFIRKGGTDYSISKLKIEEGTVYLDVIQSLLETMKASLRATKNGEILLEEQYPDYTEGAGDVNHFDWTYSDYKNTSSTNAGRDASLMRNILKIKCDKNYDKFEDPSMTSYLNGEKWYDTVENSFANTQVKRRAVAGYKFLDMWRNSTPLTTLPALGNKNIDLSQVVKLLREDTLPGYYLVVGVDTDISADNYQDSLQLQGMRDKRTIYEIPVLLSSGVEKEDS</sequence>
<evidence type="ECO:0000313" key="1">
    <source>
        <dbReference type="EMBL" id="AWI04138.1"/>
    </source>
</evidence>
<accession>A0A2U8DNJ0</accession>
<organism evidence="1 2">
    <name type="scientific">Clostridium drakei</name>
    <dbReference type="NCBI Taxonomy" id="332101"/>
    <lineage>
        <taxon>Bacteria</taxon>
        <taxon>Bacillati</taxon>
        <taxon>Bacillota</taxon>
        <taxon>Clostridia</taxon>
        <taxon>Eubacteriales</taxon>
        <taxon>Clostridiaceae</taxon>
        <taxon>Clostridium</taxon>
    </lineage>
</organism>
<reference evidence="2" key="1">
    <citation type="submission" date="2017-04" db="EMBL/GenBank/DDBJ databases">
        <authorList>
            <person name="Song Y."/>
            <person name="Cho B.-K."/>
        </authorList>
    </citation>
    <scope>NUCLEOTIDE SEQUENCE [LARGE SCALE GENOMIC DNA]</scope>
    <source>
        <strain evidence="2">SL1</strain>
    </source>
</reference>
<dbReference type="AlphaFoldDB" id="A0A2U8DNJ0"/>
<gene>
    <name evidence="1" type="ORF">B9W14_06390</name>
</gene>
<dbReference type="RefSeq" id="WP_032077524.1">
    <property type="nucleotide sequence ID" value="NZ_CP020953.1"/>
</dbReference>
<dbReference type="KEGG" id="cdrk:B9W14_06390"/>
<dbReference type="OrthoDB" id="1919326at2"/>
<dbReference type="EMBL" id="CP020953">
    <property type="protein sequence ID" value="AWI04138.1"/>
    <property type="molecule type" value="Genomic_DNA"/>
</dbReference>
<dbReference type="Proteomes" id="UP000244910">
    <property type="component" value="Chromosome"/>
</dbReference>
<proteinExistence type="predicted"/>
<dbReference type="SUPFAM" id="SSF69279">
    <property type="entry name" value="Phage tail proteins"/>
    <property type="match status" value="1"/>
</dbReference>
<evidence type="ECO:0000313" key="2">
    <source>
        <dbReference type="Proteomes" id="UP000244910"/>
    </source>
</evidence>
<keyword evidence="2" id="KW-1185">Reference proteome</keyword>
<evidence type="ECO:0008006" key="3">
    <source>
        <dbReference type="Google" id="ProtNLM"/>
    </source>
</evidence>
<name>A0A2U8DNJ0_9CLOT</name>
<protein>
    <recommendedName>
        <fullName evidence="3">Phage tail protein</fullName>
    </recommendedName>
</protein>